<evidence type="ECO:0000256" key="5">
    <source>
        <dbReference type="ARBA" id="ARBA00022729"/>
    </source>
</evidence>
<evidence type="ECO:0000256" key="4">
    <source>
        <dbReference type="ARBA" id="ARBA00022525"/>
    </source>
</evidence>
<reference evidence="6 7" key="1">
    <citation type="journal article" date="2023" name="BMC Biotechnol.">
        <title>Vitis rotundifolia cv Carlos genome sequencing.</title>
        <authorList>
            <person name="Huff M."/>
            <person name="Hulse-Kemp A."/>
            <person name="Scheffler B."/>
            <person name="Youngblood R."/>
            <person name="Simpson S."/>
            <person name="Babiker E."/>
            <person name="Staton M."/>
        </authorList>
    </citation>
    <scope>NUCLEOTIDE SEQUENCE [LARGE SCALE GENOMIC DNA]</scope>
    <source>
        <tissue evidence="6">Leaf</tissue>
    </source>
</reference>
<dbReference type="Pfam" id="PF05938">
    <property type="entry name" value="Self-incomp_S1"/>
    <property type="match status" value="1"/>
</dbReference>
<evidence type="ECO:0000256" key="3">
    <source>
        <dbReference type="ARBA" id="ARBA00022471"/>
    </source>
</evidence>
<comment type="caution">
    <text evidence="6">The sequence shown here is derived from an EMBL/GenBank/DDBJ whole genome shotgun (WGS) entry which is preliminary data.</text>
</comment>
<dbReference type="EMBL" id="JARBHA010000010">
    <property type="protein sequence ID" value="KAJ9691241.1"/>
    <property type="molecule type" value="Genomic_DNA"/>
</dbReference>
<keyword evidence="7" id="KW-1185">Reference proteome</keyword>
<dbReference type="AlphaFoldDB" id="A0AA39DNJ4"/>
<comment type="similarity">
    <text evidence="2">Belongs to the plant self-incompatibility (S1) protein family.</text>
</comment>
<comment type="subcellular location">
    <subcellularLocation>
        <location evidence="1">Secreted</location>
    </subcellularLocation>
</comment>
<organism evidence="6 7">
    <name type="scientific">Vitis rotundifolia</name>
    <name type="common">Muscadine grape</name>
    <dbReference type="NCBI Taxonomy" id="103349"/>
    <lineage>
        <taxon>Eukaryota</taxon>
        <taxon>Viridiplantae</taxon>
        <taxon>Streptophyta</taxon>
        <taxon>Embryophyta</taxon>
        <taxon>Tracheophyta</taxon>
        <taxon>Spermatophyta</taxon>
        <taxon>Magnoliopsida</taxon>
        <taxon>eudicotyledons</taxon>
        <taxon>Gunneridae</taxon>
        <taxon>Pentapetalae</taxon>
        <taxon>rosids</taxon>
        <taxon>Vitales</taxon>
        <taxon>Vitaceae</taxon>
        <taxon>Viteae</taxon>
        <taxon>Vitis</taxon>
    </lineage>
</organism>
<name>A0AA39DNJ4_VITRO</name>
<gene>
    <name evidence="6" type="ORF">PVL29_013422</name>
</gene>
<evidence type="ECO:0000313" key="7">
    <source>
        <dbReference type="Proteomes" id="UP001168098"/>
    </source>
</evidence>
<evidence type="ECO:0000256" key="1">
    <source>
        <dbReference type="ARBA" id="ARBA00004613"/>
    </source>
</evidence>
<evidence type="ECO:0000313" key="6">
    <source>
        <dbReference type="EMBL" id="KAJ9691241.1"/>
    </source>
</evidence>
<dbReference type="InterPro" id="IPR010264">
    <property type="entry name" value="Self-incomp_S1"/>
</dbReference>
<accession>A0AA39DNJ4</accession>
<dbReference type="Proteomes" id="UP001168098">
    <property type="component" value="Unassembled WGS sequence"/>
</dbReference>
<proteinExistence type="inferred from homology"/>
<dbReference type="GO" id="GO:0060320">
    <property type="term" value="P:rejection of self pollen"/>
    <property type="evidence" value="ECO:0007669"/>
    <property type="project" value="UniProtKB-KW"/>
</dbReference>
<keyword evidence="5" id="KW-0732">Signal</keyword>
<sequence>MSFLSGDTQAQQQGYREDNWLRDIFHPKVKILIDNKLDIPLAILCHSENENPGNQVIQPGQTYLSQFHIYGFLILGPTVYCEMRWGPSSLEFTAYDGWQDRNEVKGLYYL</sequence>
<protein>
    <recommendedName>
        <fullName evidence="8">S-protein homolog</fullName>
    </recommendedName>
</protein>
<evidence type="ECO:0000256" key="2">
    <source>
        <dbReference type="ARBA" id="ARBA00005581"/>
    </source>
</evidence>
<keyword evidence="4" id="KW-0964">Secreted</keyword>
<evidence type="ECO:0008006" key="8">
    <source>
        <dbReference type="Google" id="ProtNLM"/>
    </source>
</evidence>
<dbReference type="GO" id="GO:0005576">
    <property type="term" value="C:extracellular region"/>
    <property type="evidence" value="ECO:0007669"/>
    <property type="project" value="UniProtKB-SubCell"/>
</dbReference>
<keyword evidence="3" id="KW-0713">Self-incompatibility</keyword>